<dbReference type="PANTHER" id="PTHR15507:SF14">
    <property type="entry name" value="ZINC FINGER PROTEIN 292"/>
    <property type="match status" value="1"/>
</dbReference>
<evidence type="ECO:0000256" key="15">
    <source>
        <dbReference type="ARBA" id="ARBA00023163"/>
    </source>
</evidence>
<keyword evidence="12" id="KW-0805">Transcription regulation</keyword>
<keyword evidence="6" id="KW-0597">Phosphoprotein</keyword>
<evidence type="ECO:0000256" key="6">
    <source>
        <dbReference type="ARBA" id="ARBA00022553"/>
    </source>
</evidence>
<evidence type="ECO:0000256" key="3">
    <source>
        <dbReference type="ARBA" id="ARBA00006991"/>
    </source>
</evidence>
<evidence type="ECO:0000313" key="21">
    <source>
        <dbReference type="Proteomes" id="UP001346869"/>
    </source>
</evidence>
<comment type="similarity">
    <text evidence="3">Belongs to the krueppel C2H2-type zinc-finger protein family.</text>
</comment>
<name>A0AAN8AJT3_ELEMC</name>
<feature type="domain" description="Zinc finger protein Rlf/292/654 TPR repeats" evidence="19">
    <location>
        <begin position="408"/>
        <end position="631"/>
    </location>
</feature>
<reference evidence="20 21" key="1">
    <citation type="journal article" date="2023" name="Genes (Basel)">
        <title>Chromosome-Level Genome Assembly and Circadian Gene Repertoire of the Patagonia Blennie Eleginops maclovinus-The Closest Ancestral Proxy of Antarctic Cryonotothenioids.</title>
        <authorList>
            <person name="Cheng C.C."/>
            <person name="Rivera-Colon A.G."/>
            <person name="Minhas B.F."/>
            <person name="Wilson L."/>
            <person name="Rayamajhi N."/>
            <person name="Vargas-Chacoff L."/>
            <person name="Catchen J.M."/>
        </authorList>
    </citation>
    <scope>NUCLEOTIDE SEQUENCE [LARGE SCALE GENOMIC DNA]</scope>
    <source>
        <strain evidence="20">JMC-PN-2008</strain>
    </source>
</reference>
<reference evidence="20 21" key="2">
    <citation type="journal article" date="2023" name="Mol. Biol. Evol.">
        <title>Genomics of Secondarily Temperate Adaptation in the Only Non-Antarctic Icefish.</title>
        <authorList>
            <person name="Rivera-Colon A.G."/>
            <person name="Rayamajhi N."/>
            <person name="Minhas B.F."/>
            <person name="Madrigal G."/>
            <person name="Bilyk K.T."/>
            <person name="Yoon V."/>
            <person name="Hune M."/>
            <person name="Gregory S."/>
            <person name="Cheng C.H.C."/>
            <person name="Catchen J.M."/>
        </authorList>
    </citation>
    <scope>NUCLEOTIDE SEQUENCE [LARGE SCALE GENOMIC DNA]</scope>
    <source>
        <strain evidence="20">JMC-PN-2008</strain>
    </source>
</reference>
<evidence type="ECO:0000256" key="2">
    <source>
        <dbReference type="ARBA" id="ARBA00004613"/>
    </source>
</evidence>
<keyword evidence="7 18" id="KW-0372">Hormone</keyword>
<dbReference type="GO" id="GO:0000981">
    <property type="term" value="F:DNA-binding transcription factor activity, RNA polymerase II-specific"/>
    <property type="evidence" value="ECO:0007669"/>
    <property type="project" value="TreeGrafter"/>
</dbReference>
<evidence type="ECO:0000256" key="13">
    <source>
        <dbReference type="ARBA" id="ARBA00023125"/>
    </source>
</evidence>
<organism evidence="20 21">
    <name type="scientific">Eleginops maclovinus</name>
    <name type="common">Patagonian blennie</name>
    <name type="synonym">Eleginus maclovinus</name>
    <dbReference type="NCBI Taxonomy" id="56733"/>
    <lineage>
        <taxon>Eukaryota</taxon>
        <taxon>Metazoa</taxon>
        <taxon>Chordata</taxon>
        <taxon>Craniata</taxon>
        <taxon>Vertebrata</taxon>
        <taxon>Euteleostomi</taxon>
        <taxon>Actinopterygii</taxon>
        <taxon>Neopterygii</taxon>
        <taxon>Teleostei</taxon>
        <taxon>Neoteleostei</taxon>
        <taxon>Acanthomorphata</taxon>
        <taxon>Eupercaria</taxon>
        <taxon>Perciformes</taxon>
        <taxon>Notothenioidei</taxon>
        <taxon>Eleginopidae</taxon>
        <taxon>Eleginops</taxon>
    </lineage>
</organism>
<dbReference type="PROSITE" id="PS00779">
    <property type="entry name" value="GLYCO_HORMONE_ALPHA_1"/>
    <property type="match status" value="1"/>
</dbReference>
<dbReference type="SMART" id="SM00067">
    <property type="entry name" value="GHA"/>
    <property type="match status" value="1"/>
</dbReference>
<dbReference type="SUPFAM" id="SSF57501">
    <property type="entry name" value="Cystine-knot cytokines"/>
    <property type="match status" value="1"/>
</dbReference>
<evidence type="ECO:0000256" key="5">
    <source>
        <dbReference type="ARBA" id="ARBA00022525"/>
    </source>
</evidence>
<keyword evidence="11" id="KW-0862">Zinc</keyword>
<keyword evidence="5 18" id="KW-0964">Secreted</keyword>
<dbReference type="AlphaFoldDB" id="A0AAN8AJT3"/>
<keyword evidence="15" id="KW-0804">Transcription</keyword>
<dbReference type="InterPro" id="IPR057986">
    <property type="entry name" value="TPR_Rlf/292/654"/>
</dbReference>
<evidence type="ECO:0000256" key="4">
    <source>
        <dbReference type="ARBA" id="ARBA00009128"/>
    </source>
</evidence>
<keyword evidence="17" id="KW-0539">Nucleus</keyword>
<evidence type="ECO:0000259" key="19">
    <source>
        <dbReference type="Pfam" id="PF25580"/>
    </source>
</evidence>
<keyword evidence="13" id="KW-0238">DNA-binding</keyword>
<evidence type="ECO:0000313" key="20">
    <source>
        <dbReference type="EMBL" id="KAK5857487.1"/>
    </source>
</evidence>
<dbReference type="PROSITE" id="PS50277">
    <property type="entry name" value="GLYCO_HORMONE_ALPHA_3"/>
    <property type="match status" value="1"/>
</dbReference>
<evidence type="ECO:0000256" key="9">
    <source>
        <dbReference type="ARBA" id="ARBA00022737"/>
    </source>
</evidence>
<evidence type="ECO:0000256" key="10">
    <source>
        <dbReference type="ARBA" id="ARBA00022771"/>
    </source>
</evidence>
<evidence type="ECO:0000256" key="7">
    <source>
        <dbReference type="ARBA" id="ARBA00022702"/>
    </source>
</evidence>
<dbReference type="PANTHER" id="PTHR15507">
    <property type="entry name" value="ZINC FINGER PROTEIN RLF"/>
    <property type="match status" value="1"/>
</dbReference>
<evidence type="ECO:0000256" key="14">
    <source>
        <dbReference type="ARBA" id="ARBA00023157"/>
    </source>
</evidence>
<dbReference type="GO" id="GO:0008270">
    <property type="term" value="F:zinc ion binding"/>
    <property type="evidence" value="ECO:0007669"/>
    <property type="project" value="UniProtKB-KW"/>
</dbReference>
<dbReference type="Pfam" id="PF00236">
    <property type="entry name" value="Hormone_6"/>
    <property type="match status" value="1"/>
</dbReference>
<dbReference type="EMBL" id="JAUZQC010000016">
    <property type="protein sequence ID" value="KAK5857487.1"/>
    <property type="molecule type" value="Genomic_DNA"/>
</dbReference>
<dbReference type="Proteomes" id="UP001346869">
    <property type="component" value="Unassembled WGS sequence"/>
</dbReference>
<dbReference type="InterPro" id="IPR029034">
    <property type="entry name" value="Cystine-knot_cytokine"/>
</dbReference>
<gene>
    <name evidence="20" type="ORF">PBY51_010729</name>
</gene>
<keyword evidence="8" id="KW-0479">Metal-binding</keyword>
<dbReference type="GO" id="GO:0003677">
    <property type="term" value="F:DNA binding"/>
    <property type="evidence" value="ECO:0007669"/>
    <property type="project" value="UniProtKB-KW"/>
</dbReference>
<dbReference type="InterPro" id="IPR000476">
    <property type="entry name" value="Glyco_hormone"/>
</dbReference>
<proteinExistence type="inferred from homology"/>
<evidence type="ECO:0000256" key="1">
    <source>
        <dbReference type="ARBA" id="ARBA00004123"/>
    </source>
</evidence>
<evidence type="ECO:0000256" key="12">
    <source>
        <dbReference type="ARBA" id="ARBA00023015"/>
    </source>
</evidence>
<evidence type="ECO:0000256" key="11">
    <source>
        <dbReference type="ARBA" id="ARBA00022833"/>
    </source>
</evidence>
<dbReference type="GO" id="GO:0005634">
    <property type="term" value="C:nucleus"/>
    <property type="evidence" value="ECO:0007669"/>
    <property type="project" value="UniProtKB-SubCell"/>
</dbReference>
<comment type="similarity">
    <text evidence="4 18">Belongs to the glycoprotein hormones subunit alpha family.</text>
</comment>
<evidence type="ECO:0000256" key="17">
    <source>
        <dbReference type="ARBA" id="ARBA00023242"/>
    </source>
</evidence>
<dbReference type="GO" id="GO:0005179">
    <property type="term" value="F:hormone activity"/>
    <property type="evidence" value="ECO:0007669"/>
    <property type="project" value="UniProtKB-KW"/>
</dbReference>
<dbReference type="PRINTS" id="PR00274">
    <property type="entry name" value="GLYCOHORMONE"/>
</dbReference>
<evidence type="ECO:0000256" key="18">
    <source>
        <dbReference type="RuleBase" id="RU362129"/>
    </source>
</evidence>
<evidence type="ECO:0000256" key="16">
    <source>
        <dbReference type="ARBA" id="ARBA00023180"/>
    </source>
</evidence>
<sequence>MKKELSHNMVTYASTMHSVKSAGLSLLLMSFLLYVADSYPNIDLPNMGCDECALRRNNNLPGDQPIYQCMGCCFSRAYPTPLRSLKNMRTPKNITSEATCCVARNSYEVDVKSVILCHSKAMDALLTSGVCVCVEHTVCSPFPLCVRVRVRVWQRNICAYAVVIVVKMAEGETEKEYDTRKAIEELRERFQDLTTALKESSQSPLEASLHFCQEFCQVLVEHAGRWKTDEDPLPLLEVYTVAILSFAQSVSCLSSECENVPLLLEKLALSCAELLLLLPQHVPGALWEEFQSSMKLAHSLLQETGSTQLCLLSVLAQQDGVWSNTTLSSILSNQIPQTERVHEYLEFEGATLLNMRIKHLIKVESVDKAAVLAKMCSEYPGYEGKGNFKQTYLLCICMKKSQEQLMEEIASIDCKDALEMICNLESEGDEKGALCLCSAFLKRQLLQGDVYCAWELTLFWSKLLMRLESSADAFLGHSKEMALLCRSVCHILFLIKVIQNEVGEVGLPVCVEMCIQALKMTSSDHKDSKSTICKTISCLLPTDLEVKRACQLTEFLLQPTVDSYYAVESLYNEPDQKPEEDGSLPVPNSLRCELLLAFKTQWPFDPEFWDWKTLKRNCLALMGDEAAIVSSIDTLNDTDEQEVDSALVLSWINGACAYHSNGKPHSVSVMGKPK</sequence>
<comment type="subunit">
    <text evidence="18">Heterodimer of an alpha and a beta chain.</text>
</comment>
<keyword evidence="16 18" id="KW-0325">Glycoprotein</keyword>
<dbReference type="InterPro" id="IPR052251">
    <property type="entry name" value="GH-ZnFinger_Regulators"/>
</dbReference>
<keyword evidence="9" id="KW-0677">Repeat</keyword>
<keyword evidence="21" id="KW-1185">Reference proteome</keyword>
<comment type="subcellular location">
    <subcellularLocation>
        <location evidence="1">Nucleus</location>
    </subcellularLocation>
    <subcellularLocation>
        <location evidence="2 18">Secreted</location>
    </subcellularLocation>
</comment>
<dbReference type="Pfam" id="PF25580">
    <property type="entry name" value="TPR_Rlf"/>
    <property type="match status" value="1"/>
</dbReference>
<accession>A0AAN8AJT3</accession>
<evidence type="ECO:0000256" key="8">
    <source>
        <dbReference type="ARBA" id="ARBA00022723"/>
    </source>
</evidence>
<dbReference type="GO" id="GO:0005576">
    <property type="term" value="C:extracellular region"/>
    <property type="evidence" value="ECO:0007669"/>
    <property type="project" value="UniProtKB-SubCell"/>
</dbReference>
<dbReference type="Gene3D" id="2.10.90.10">
    <property type="entry name" value="Cystine-knot cytokines"/>
    <property type="match status" value="1"/>
</dbReference>
<keyword evidence="10" id="KW-0863">Zinc-finger</keyword>
<comment type="caution">
    <text evidence="20">The sequence shown here is derived from an EMBL/GenBank/DDBJ whole genome shotgun (WGS) entry which is preliminary data.</text>
</comment>
<keyword evidence="14" id="KW-1015">Disulfide bond</keyword>
<protein>
    <recommendedName>
        <fullName evidence="18">Glycoprotein hormones alpha chain</fullName>
    </recommendedName>
</protein>